<dbReference type="SMART" id="SM00320">
    <property type="entry name" value="WD40"/>
    <property type="match status" value="5"/>
</dbReference>
<dbReference type="SUPFAM" id="SSF50978">
    <property type="entry name" value="WD40 repeat-like"/>
    <property type="match status" value="2"/>
</dbReference>
<gene>
    <name evidence="8" type="primary">pknB_19</name>
    <name evidence="8" type="ORF">Poly30_35910</name>
</gene>
<dbReference type="PROSITE" id="PS00108">
    <property type="entry name" value="PROTEIN_KINASE_ST"/>
    <property type="match status" value="1"/>
</dbReference>
<dbReference type="GO" id="GO:0004674">
    <property type="term" value="F:protein serine/threonine kinase activity"/>
    <property type="evidence" value="ECO:0007669"/>
    <property type="project" value="UniProtKB-EC"/>
</dbReference>
<dbReference type="InterPro" id="IPR008271">
    <property type="entry name" value="Ser/Thr_kinase_AS"/>
</dbReference>
<dbReference type="Gene3D" id="1.10.510.10">
    <property type="entry name" value="Transferase(Phosphotransferase) domain 1"/>
    <property type="match status" value="1"/>
</dbReference>
<dbReference type="Gene3D" id="3.30.200.20">
    <property type="entry name" value="Phosphorylase Kinase, domain 1"/>
    <property type="match status" value="1"/>
</dbReference>
<sequence length="1319" mass="139839">MPAFDEEPVSSRDGELAGDPLDGIADDIAADVSDFVADYLDDEDAGAVRPLSAYIARYPRAEKAVALEYLRLQGAVETAESKAPGGHSSDGAGRESAGTDVFAGRYRLLRMLGSGGQGEVWLAEDVSLGRRVALKLLKGMFVTEDRRLRFRREAESIARLEHPGLAQVHDAEVDGPQPFIAMRFVQGVDLATSLAHRTRAEAGAPVRIEPTLPWVPRNRDELFSVLRFFERTARALHAAHQAGVLHRDVKPANLMITPDGQPVLLDFGLARETSHELPDGTPAAESHSSTSALTREGDLFGTLSYMSPEQLRGESADLDGRADVWALGVTLYEALVGERPFSGATPLQLAESIEIGKLEDPRQKNGALTTDVSVVVGTALERSRERRYASALHFAEDLRRILEYEPIHARPAGPLLRFGRWCRREPAWAAALSVTLVALVAGLVASQLALAEQRRLNDKNRAAARASAVALLQQYTPAGALALGLDAVELDDTWLNRSTLYGPLLAMTLIGECEMPMARVWDAHFLSETHLIAGSVGGTVAIFEVRSGDLVASVRLPADVHSLAVGADSRHAYAGLGSGEVVGLSLPPLGANSRVNSSVNSRVDPGASPGAIVVDWSVRVADGAVEDLVSGDGSIYCIAAPGSVLALDARSGQETARYTTDGDELARLELTHGADRLVVGDTVFKRGKKPGRSHFVRILDAHDLSVVAVLDEGEQVVDFDVAGAADVVATLGLSGNSSLYDARSGASLPTVAPLGLRHERLAGARIAVSANGRRLAVGFDIGEPGADDPYEVTPSTLWLYDLDAQRPDGLATWSPGSVQERVLGIQFSPTGDRLAVADASNHVRVFCASDGTGERVHSELTRMTDLRFSPGGSTLASFGIAKLVYLWRTRRSEEAFRVDPIVPGQPEPLVWGAFAGDGEQVVVLEATGRGGVFAAPRPLRRGQRGDGEDEGTDAAGSDPAGPEPGTLLYRLDGGNAEDSGPIDVGADAERARLALSASGTMALWFHSVDGRARLTDLRDGVCVGETVVEGWEPGPIRSLDVVDLGLDGKAGATALLVDTSGVAWVWDLARGPGRLRESRTHGGWRHARMQPGPDLRLLLAAGLEEIVALAPVRAATATGPDWDEQVYEAPDLSPTAPRGIQTWVLSPDGGELVLASTIGRIYRWDTATGTLLATPSLRAPTRWLSYLDRDRVAVASSGPRTHQILGGPSSVIPMAHHSAPIRSMMAAREAGVAISGSESGAVLVWDAASGAPLVRSQLHQGPVLAVAAHGNRATLRVLSCAADGAVVLPLDVIGVARRIAPRRLSLNDESFIETILGGG</sequence>
<name>A0A518EVD6_9BACT</name>
<evidence type="ECO:0000313" key="9">
    <source>
        <dbReference type="Proteomes" id="UP000320390"/>
    </source>
</evidence>
<proteinExistence type="predicted"/>
<dbReference type="GO" id="GO:0005524">
    <property type="term" value="F:ATP binding"/>
    <property type="evidence" value="ECO:0007669"/>
    <property type="project" value="UniProtKB-KW"/>
</dbReference>
<organism evidence="8 9">
    <name type="scientific">Saltatorellus ferox</name>
    <dbReference type="NCBI Taxonomy" id="2528018"/>
    <lineage>
        <taxon>Bacteria</taxon>
        <taxon>Pseudomonadati</taxon>
        <taxon>Planctomycetota</taxon>
        <taxon>Planctomycetia</taxon>
        <taxon>Planctomycetia incertae sedis</taxon>
        <taxon>Saltatorellus</taxon>
    </lineage>
</organism>
<dbReference type="Pfam" id="PF00069">
    <property type="entry name" value="Pkinase"/>
    <property type="match status" value="1"/>
</dbReference>
<keyword evidence="1 8" id="KW-0808">Transferase</keyword>
<dbReference type="InterPro" id="IPR036322">
    <property type="entry name" value="WD40_repeat_dom_sf"/>
</dbReference>
<evidence type="ECO:0000313" key="8">
    <source>
        <dbReference type="EMBL" id="QDV08055.1"/>
    </source>
</evidence>
<protein>
    <submittedName>
        <fullName evidence="8">Serine/threonine-protein kinase PknB</fullName>
        <ecNumber evidence="8">2.7.11.1</ecNumber>
    </submittedName>
</protein>
<keyword evidence="5" id="KW-0853">WD repeat</keyword>
<evidence type="ECO:0000256" key="5">
    <source>
        <dbReference type="PROSITE-ProRule" id="PRU00221"/>
    </source>
</evidence>
<dbReference type="InterPro" id="IPR000719">
    <property type="entry name" value="Prot_kinase_dom"/>
</dbReference>
<evidence type="ECO:0000256" key="2">
    <source>
        <dbReference type="ARBA" id="ARBA00022741"/>
    </source>
</evidence>
<evidence type="ECO:0000259" key="7">
    <source>
        <dbReference type="PROSITE" id="PS50011"/>
    </source>
</evidence>
<dbReference type="Gene3D" id="2.130.10.10">
    <property type="entry name" value="YVTN repeat-like/Quinoprotein amine dehydrogenase"/>
    <property type="match status" value="3"/>
</dbReference>
<dbReference type="InterPro" id="IPR011009">
    <property type="entry name" value="Kinase-like_dom_sf"/>
</dbReference>
<reference evidence="8 9" key="1">
    <citation type="submission" date="2019-02" db="EMBL/GenBank/DDBJ databases">
        <title>Deep-cultivation of Planctomycetes and their phenomic and genomic characterization uncovers novel biology.</title>
        <authorList>
            <person name="Wiegand S."/>
            <person name="Jogler M."/>
            <person name="Boedeker C."/>
            <person name="Pinto D."/>
            <person name="Vollmers J."/>
            <person name="Rivas-Marin E."/>
            <person name="Kohn T."/>
            <person name="Peeters S.H."/>
            <person name="Heuer A."/>
            <person name="Rast P."/>
            <person name="Oberbeckmann S."/>
            <person name="Bunk B."/>
            <person name="Jeske O."/>
            <person name="Meyerdierks A."/>
            <person name="Storesund J.E."/>
            <person name="Kallscheuer N."/>
            <person name="Luecker S."/>
            <person name="Lage O.M."/>
            <person name="Pohl T."/>
            <person name="Merkel B.J."/>
            <person name="Hornburger P."/>
            <person name="Mueller R.-W."/>
            <person name="Bruemmer F."/>
            <person name="Labrenz M."/>
            <person name="Spormann A.M."/>
            <person name="Op den Camp H."/>
            <person name="Overmann J."/>
            <person name="Amann R."/>
            <person name="Jetten M.S.M."/>
            <person name="Mascher T."/>
            <person name="Medema M.H."/>
            <person name="Devos D.P."/>
            <person name="Kaster A.-K."/>
            <person name="Ovreas L."/>
            <person name="Rohde M."/>
            <person name="Galperin M.Y."/>
            <person name="Jogler C."/>
        </authorList>
    </citation>
    <scope>NUCLEOTIDE SEQUENCE [LARGE SCALE GENOMIC DNA]</scope>
    <source>
        <strain evidence="8 9">Poly30</strain>
    </source>
</reference>
<keyword evidence="9" id="KW-1185">Reference proteome</keyword>
<dbReference type="SMART" id="SM00220">
    <property type="entry name" value="S_TKc"/>
    <property type="match status" value="1"/>
</dbReference>
<dbReference type="RefSeq" id="WP_419190318.1">
    <property type="nucleotide sequence ID" value="NZ_CP036434.1"/>
</dbReference>
<keyword evidence="2" id="KW-0547">Nucleotide-binding</keyword>
<dbReference type="InterPro" id="IPR001680">
    <property type="entry name" value="WD40_rpt"/>
</dbReference>
<keyword evidence="4" id="KW-0067">ATP-binding</keyword>
<dbReference type="EC" id="2.7.11.1" evidence="8"/>
<evidence type="ECO:0000256" key="6">
    <source>
        <dbReference type="SAM" id="MobiDB-lite"/>
    </source>
</evidence>
<feature type="region of interest" description="Disordered" evidence="6">
    <location>
        <begin position="934"/>
        <end position="972"/>
    </location>
</feature>
<feature type="region of interest" description="Disordered" evidence="6">
    <location>
        <begin position="1"/>
        <end position="20"/>
    </location>
</feature>
<dbReference type="PANTHER" id="PTHR43289">
    <property type="entry name" value="MITOGEN-ACTIVATED PROTEIN KINASE KINASE KINASE 20-RELATED"/>
    <property type="match status" value="1"/>
</dbReference>
<feature type="repeat" description="WD" evidence="5">
    <location>
        <begin position="1214"/>
        <end position="1255"/>
    </location>
</feature>
<dbReference type="PANTHER" id="PTHR43289:SF6">
    <property type="entry name" value="SERINE_THREONINE-PROTEIN KINASE NEKL-3"/>
    <property type="match status" value="1"/>
</dbReference>
<dbReference type="PROSITE" id="PS50082">
    <property type="entry name" value="WD_REPEATS_2"/>
    <property type="match status" value="1"/>
</dbReference>
<feature type="domain" description="Protein kinase" evidence="7">
    <location>
        <begin position="106"/>
        <end position="402"/>
    </location>
</feature>
<evidence type="ECO:0000256" key="1">
    <source>
        <dbReference type="ARBA" id="ARBA00022679"/>
    </source>
</evidence>
<dbReference type="EMBL" id="CP036434">
    <property type="protein sequence ID" value="QDV08055.1"/>
    <property type="molecule type" value="Genomic_DNA"/>
</dbReference>
<dbReference type="Proteomes" id="UP000320390">
    <property type="component" value="Chromosome"/>
</dbReference>
<evidence type="ECO:0000256" key="3">
    <source>
        <dbReference type="ARBA" id="ARBA00022777"/>
    </source>
</evidence>
<evidence type="ECO:0000256" key="4">
    <source>
        <dbReference type="ARBA" id="ARBA00022840"/>
    </source>
</evidence>
<accession>A0A518EVD6</accession>
<dbReference type="PROSITE" id="PS50011">
    <property type="entry name" value="PROTEIN_KINASE_DOM"/>
    <property type="match status" value="1"/>
</dbReference>
<dbReference type="CDD" id="cd14014">
    <property type="entry name" value="STKc_PknB_like"/>
    <property type="match status" value="1"/>
</dbReference>
<dbReference type="InterPro" id="IPR015943">
    <property type="entry name" value="WD40/YVTN_repeat-like_dom_sf"/>
</dbReference>
<dbReference type="SUPFAM" id="SSF56112">
    <property type="entry name" value="Protein kinase-like (PK-like)"/>
    <property type="match status" value="1"/>
</dbReference>
<keyword evidence="3 8" id="KW-0418">Kinase</keyword>